<dbReference type="InterPro" id="IPR007248">
    <property type="entry name" value="Mpv17_PMP22"/>
</dbReference>
<evidence type="ECO:0000256" key="1">
    <source>
        <dbReference type="ARBA" id="ARBA00004141"/>
    </source>
</evidence>
<evidence type="ECO:0000313" key="8">
    <source>
        <dbReference type="Proteomes" id="UP001516023"/>
    </source>
</evidence>
<keyword evidence="8" id="KW-1185">Reference proteome</keyword>
<dbReference type="Proteomes" id="UP001516023">
    <property type="component" value="Unassembled WGS sequence"/>
</dbReference>
<accession>A0ABD3PS24</accession>
<dbReference type="EMBL" id="JABMIG020000120">
    <property type="protein sequence ID" value="KAL3790943.1"/>
    <property type="molecule type" value="Genomic_DNA"/>
</dbReference>
<dbReference type="PANTHER" id="PTHR11266">
    <property type="entry name" value="PEROXISOMAL MEMBRANE PROTEIN 2, PXMP2 MPV17"/>
    <property type="match status" value="1"/>
</dbReference>
<evidence type="ECO:0000256" key="4">
    <source>
        <dbReference type="ARBA" id="ARBA00022989"/>
    </source>
</evidence>
<evidence type="ECO:0000256" key="2">
    <source>
        <dbReference type="ARBA" id="ARBA00006824"/>
    </source>
</evidence>
<dbReference type="GO" id="GO:0016020">
    <property type="term" value="C:membrane"/>
    <property type="evidence" value="ECO:0007669"/>
    <property type="project" value="UniProtKB-SubCell"/>
</dbReference>
<evidence type="ECO:0000256" key="6">
    <source>
        <dbReference type="RuleBase" id="RU363053"/>
    </source>
</evidence>
<keyword evidence="5" id="KW-0472">Membrane</keyword>
<organism evidence="7 8">
    <name type="scientific">Cyclotella cryptica</name>
    <dbReference type="NCBI Taxonomy" id="29204"/>
    <lineage>
        <taxon>Eukaryota</taxon>
        <taxon>Sar</taxon>
        <taxon>Stramenopiles</taxon>
        <taxon>Ochrophyta</taxon>
        <taxon>Bacillariophyta</taxon>
        <taxon>Coscinodiscophyceae</taxon>
        <taxon>Thalassiosirophycidae</taxon>
        <taxon>Stephanodiscales</taxon>
        <taxon>Stephanodiscaceae</taxon>
        <taxon>Cyclotella</taxon>
    </lineage>
</organism>
<evidence type="ECO:0000256" key="5">
    <source>
        <dbReference type="ARBA" id="ARBA00023136"/>
    </source>
</evidence>
<comment type="subcellular location">
    <subcellularLocation>
        <location evidence="1">Membrane</location>
        <topology evidence="1">Multi-pass membrane protein</topology>
    </subcellularLocation>
</comment>
<gene>
    <name evidence="7" type="ORF">HJC23_004925</name>
</gene>
<dbReference type="Pfam" id="PF04117">
    <property type="entry name" value="Mpv17_PMP22"/>
    <property type="match status" value="1"/>
</dbReference>
<evidence type="ECO:0000313" key="7">
    <source>
        <dbReference type="EMBL" id="KAL3790943.1"/>
    </source>
</evidence>
<dbReference type="PANTHER" id="PTHR11266:SF80">
    <property type="entry name" value="PEROXISOMAL MEMBRANE PROTEIN 2"/>
    <property type="match status" value="1"/>
</dbReference>
<comment type="similarity">
    <text evidence="2 6">Belongs to the peroxisomal membrane protein PXMP2/4 family.</text>
</comment>
<comment type="caution">
    <text evidence="7">The sequence shown here is derived from an EMBL/GenBank/DDBJ whole genome shotgun (WGS) entry which is preliminary data.</text>
</comment>
<evidence type="ECO:0000256" key="3">
    <source>
        <dbReference type="ARBA" id="ARBA00022692"/>
    </source>
</evidence>
<reference evidence="7 8" key="1">
    <citation type="journal article" date="2020" name="G3 (Bethesda)">
        <title>Improved Reference Genome for Cyclotella cryptica CCMP332, a Model for Cell Wall Morphogenesis, Salinity Adaptation, and Lipid Production in Diatoms (Bacillariophyta).</title>
        <authorList>
            <person name="Roberts W.R."/>
            <person name="Downey K.M."/>
            <person name="Ruck E.C."/>
            <person name="Traller J.C."/>
            <person name="Alverson A.J."/>
        </authorList>
    </citation>
    <scope>NUCLEOTIDE SEQUENCE [LARGE SCALE GENOMIC DNA]</scope>
    <source>
        <strain evidence="7 8">CCMP332</strain>
    </source>
</reference>
<dbReference type="AlphaFoldDB" id="A0ABD3PS24"/>
<protein>
    <submittedName>
        <fullName evidence="7">Uncharacterized protein</fullName>
    </submittedName>
</protein>
<name>A0ABD3PS24_9STRA</name>
<keyword evidence="3" id="KW-0812">Transmembrane</keyword>
<sequence>MACVPIDDRHHPHEAAIISFNTIGNNSISHHVPIPGHPPPPGTPRCTPKRCEEGGKSFPVIDGYTIHPDDDDVKTSARRVSCMECVSNVGNWYAAQLESHPVRTKSLTAGTLAVLGDVLAQMIEFGTALKDKDILFDNRRIFAMFIEGSCVSGPMLHFVFEFYEYICPIHCIEECVHKEQDLKSTGSFRDEEDDNVKTEVPSDQTYEVSKRQYLAALLHVAFDQVVMAFPYVAGMMIVTALVEGHGSNLAQELEEEYMNNVKASWMAALLLAPYQFLAFRYLPITWRVLAVNLQDVLWVMAMSYVTHRTRETSEPFFDFANDDFNLDDHDDIFSVHDYNATADAGEY</sequence>
<keyword evidence="4" id="KW-1133">Transmembrane helix</keyword>
<proteinExistence type="inferred from homology"/>